<feature type="compositionally biased region" description="Polar residues" evidence="1">
    <location>
        <begin position="1"/>
        <end position="13"/>
    </location>
</feature>
<dbReference type="OrthoDB" id="199842at2759"/>
<gene>
    <name evidence="2" type="ORF">TrCOL_g8383</name>
</gene>
<name>A0A9W7GNE1_9STRA</name>
<feature type="compositionally biased region" description="Gly residues" evidence="1">
    <location>
        <begin position="240"/>
        <end position="252"/>
    </location>
</feature>
<dbReference type="EMBL" id="BRYA01000352">
    <property type="protein sequence ID" value="GMI47618.1"/>
    <property type="molecule type" value="Genomic_DNA"/>
</dbReference>
<dbReference type="Proteomes" id="UP001165065">
    <property type="component" value="Unassembled WGS sequence"/>
</dbReference>
<evidence type="ECO:0000313" key="3">
    <source>
        <dbReference type="Proteomes" id="UP001165065"/>
    </source>
</evidence>
<feature type="region of interest" description="Disordered" evidence="1">
    <location>
        <begin position="223"/>
        <end position="258"/>
    </location>
</feature>
<protein>
    <submittedName>
        <fullName evidence="2">Uncharacterized protein</fullName>
    </submittedName>
</protein>
<evidence type="ECO:0000256" key="1">
    <source>
        <dbReference type="SAM" id="MobiDB-lite"/>
    </source>
</evidence>
<evidence type="ECO:0000313" key="2">
    <source>
        <dbReference type="EMBL" id="GMI47618.1"/>
    </source>
</evidence>
<comment type="caution">
    <text evidence="2">The sequence shown here is derived from an EMBL/GenBank/DDBJ whole genome shotgun (WGS) entry which is preliminary data.</text>
</comment>
<keyword evidence="3" id="KW-1185">Reference proteome</keyword>
<accession>A0A9W7GNE1</accession>
<dbReference type="AlphaFoldDB" id="A0A9W7GNE1"/>
<sequence>MTSPTSTFTSSAGSFPGLGPPIQRRRRVPLPFIPKPKPKYPHPLTGDLLSIPEYIEALEGLLKESQGQIKTLTGKVFSFRKRISELARNSKPTSKVKGYLDKITELEGEIKVLLVKLADSDNDRSRELKEAIERNEGVVKELKENVMRMFKEELDSVREEMEEAAEERVRAERKALEGQLERLRREKDREILAVAKAKDEVIARERGKVVKVLGALQDAEVKKRELEGAQRRETKRERGGGGGKSAEGGGKRVVGIRY</sequence>
<feature type="region of interest" description="Disordered" evidence="1">
    <location>
        <begin position="1"/>
        <end position="39"/>
    </location>
</feature>
<feature type="compositionally biased region" description="Basic and acidic residues" evidence="1">
    <location>
        <begin position="223"/>
        <end position="239"/>
    </location>
</feature>
<organism evidence="2 3">
    <name type="scientific">Triparma columacea</name>
    <dbReference type="NCBI Taxonomy" id="722753"/>
    <lineage>
        <taxon>Eukaryota</taxon>
        <taxon>Sar</taxon>
        <taxon>Stramenopiles</taxon>
        <taxon>Ochrophyta</taxon>
        <taxon>Bolidophyceae</taxon>
        <taxon>Parmales</taxon>
        <taxon>Triparmaceae</taxon>
        <taxon>Triparma</taxon>
    </lineage>
</organism>
<proteinExistence type="predicted"/>
<reference evidence="3" key="1">
    <citation type="journal article" date="2023" name="Commun. Biol.">
        <title>Genome analysis of Parmales, the sister group of diatoms, reveals the evolutionary specialization of diatoms from phago-mixotrophs to photoautotrophs.</title>
        <authorList>
            <person name="Ban H."/>
            <person name="Sato S."/>
            <person name="Yoshikawa S."/>
            <person name="Yamada K."/>
            <person name="Nakamura Y."/>
            <person name="Ichinomiya M."/>
            <person name="Sato N."/>
            <person name="Blanc-Mathieu R."/>
            <person name="Endo H."/>
            <person name="Kuwata A."/>
            <person name="Ogata H."/>
        </authorList>
    </citation>
    <scope>NUCLEOTIDE SEQUENCE [LARGE SCALE GENOMIC DNA]</scope>
</reference>